<dbReference type="EMBL" id="JAACXV010000061">
    <property type="protein sequence ID" value="KAF7285116.1"/>
    <property type="molecule type" value="Genomic_DNA"/>
</dbReference>
<keyword evidence="3" id="KW-1185">Reference proteome</keyword>
<sequence>MSCVAVGLRLSGLISLGKKNNKKLSPVFDLKMNPILPDRGARFDSFAPWDRPAGRAVNSSDQGSNGETKGRSKAHMPSVADDG</sequence>
<evidence type="ECO:0000256" key="1">
    <source>
        <dbReference type="SAM" id="MobiDB-lite"/>
    </source>
</evidence>
<comment type="caution">
    <text evidence="2">The sequence shown here is derived from an EMBL/GenBank/DDBJ whole genome shotgun (WGS) entry which is preliminary data.</text>
</comment>
<feature type="region of interest" description="Disordered" evidence="1">
    <location>
        <begin position="46"/>
        <end position="83"/>
    </location>
</feature>
<proteinExistence type="predicted"/>
<accession>A0A834MIZ5</accession>
<name>A0A834MIZ5_RHYFE</name>
<reference evidence="2" key="1">
    <citation type="submission" date="2020-08" db="EMBL/GenBank/DDBJ databases">
        <title>Genome sequencing and assembly of the red palm weevil Rhynchophorus ferrugineus.</title>
        <authorList>
            <person name="Dias G.B."/>
            <person name="Bergman C.M."/>
            <person name="Manee M."/>
        </authorList>
    </citation>
    <scope>NUCLEOTIDE SEQUENCE</scope>
    <source>
        <strain evidence="2">AA-2017</strain>
        <tissue evidence="2">Whole larva</tissue>
    </source>
</reference>
<protein>
    <submittedName>
        <fullName evidence="2">Uncharacterized protein</fullName>
    </submittedName>
</protein>
<dbReference type="AlphaFoldDB" id="A0A834MIZ5"/>
<gene>
    <name evidence="2" type="ORF">GWI33_011967</name>
</gene>
<organism evidence="2 3">
    <name type="scientific">Rhynchophorus ferrugineus</name>
    <name type="common">Red palm weevil</name>
    <name type="synonym">Curculio ferrugineus</name>
    <dbReference type="NCBI Taxonomy" id="354439"/>
    <lineage>
        <taxon>Eukaryota</taxon>
        <taxon>Metazoa</taxon>
        <taxon>Ecdysozoa</taxon>
        <taxon>Arthropoda</taxon>
        <taxon>Hexapoda</taxon>
        <taxon>Insecta</taxon>
        <taxon>Pterygota</taxon>
        <taxon>Neoptera</taxon>
        <taxon>Endopterygota</taxon>
        <taxon>Coleoptera</taxon>
        <taxon>Polyphaga</taxon>
        <taxon>Cucujiformia</taxon>
        <taxon>Curculionidae</taxon>
        <taxon>Dryophthorinae</taxon>
        <taxon>Rhynchophorus</taxon>
    </lineage>
</organism>
<evidence type="ECO:0000313" key="3">
    <source>
        <dbReference type="Proteomes" id="UP000625711"/>
    </source>
</evidence>
<evidence type="ECO:0000313" key="2">
    <source>
        <dbReference type="EMBL" id="KAF7285116.1"/>
    </source>
</evidence>
<feature type="compositionally biased region" description="Polar residues" evidence="1">
    <location>
        <begin position="57"/>
        <end position="67"/>
    </location>
</feature>
<dbReference type="Proteomes" id="UP000625711">
    <property type="component" value="Unassembled WGS sequence"/>
</dbReference>